<evidence type="ECO:0000256" key="2">
    <source>
        <dbReference type="ARBA" id="ARBA00022737"/>
    </source>
</evidence>
<evidence type="ECO:0000313" key="3">
    <source>
        <dbReference type="Ensembl" id="ENSOMEP00000011837.1"/>
    </source>
</evidence>
<dbReference type="InterPro" id="IPR001611">
    <property type="entry name" value="Leu-rich_rpt"/>
</dbReference>
<sequence length="236" mass="26271">DTDGESRGDQRKTEHPSASLQRSVFSLSSRLRNCGLSEADCKTVALALLSDPSHLRELDLSGNQLQDSAMMFLCAGMENPNCRLESLKSEYWKIFFCLFALFSLSYQYVDDLHKLRICGLSEDSCGLLGFALMSNPSHLRKLDLRSADLQISAVKHLCAFLENSQCRVKTLRSAPSLTFISCAALVSALMSNPSHLTELDLSCNFIKDSGLEHLCAFLETSHCILEILRLQTFCFS</sequence>
<evidence type="ECO:0000256" key="1">
    <source>
        <dbReference type="ARBA" id="ARBA00022614"/>
    </source>
</evidence>
<name>A0A3B3C449_ORYME</name>
<dbReference type="AlphaFoldDB" id="A0A3B3C449"/>
<dbReference type="InterPro" id="IPR051261">
    <property type="entry name" value="NLR"/>
</dbReference>
<reference evidence="3" key="2">
    <citation type="submission" date="2025-09" db="UniProtKB">
        <authorList>
            <consortium name="Ensembl"/>
        </authorList>
    </citation>
    <scope>IDENTIFICATION</scope>
</reference>
<keyword evidence="1" id="KW-0433">Leucine-rich repeat</keyword>
<dbReference type="Gene3D" id="3.80.10.10">
    <property type="entry name" value="Ribonuclease Inhibitor"/>
    <property type="match status" value="2"/>
</dbReference>
<dbReference type="InterPro" id="IPR032675">
    <property type="entry name" value="LRR_dom_sf"/>
</dbReference>
<organism evidence="3 4">
    <name type="scientific">Oryzias melastigma</name>
    <name type="common">Marine medaka</name>
    <dbReference type="NCBI Taxonomy" id="30732"/>
    <lineage>
        <taxon>Eukaryota</taxon>
        <taxon>Metazoa</taxon>
        <taxon>Chordata</taxon>
        <taxon>Craniata</taxon>
        <taxon>Vertebrata</taxon>
        <taxon>Euteleostomi</taxon>
        <taxon>Actinopterygii</taxon>
        <taxon>Neopterygii</taxon>
        <taxon>Teleostei</taxon>
        <taxon>Neoteleostei</taxon>
        <taxon>Acanthomorphata</taxon>
        <taxon>Ovalentaria</taxon>
        <taxon>Atherinomorphae</taxon>
        <taxon>Beloniformes</taxon>
        <taxon>Adrianichthyidae</taxon>
        <taxon>Oryziinae</taxon>
        <taxon>Oryzias</taxon>
    </lineage>
</organism>
<reference evidence="3" key="1">
    <citation type="submission" date="2025-08" db="UniProtKB">
        <authorList>
            <consortium name="Ensembl"/>
        </authorList>
    </citation>
    <scope>IDENTIFICATION</scope>
</reference>
<proteinExistence type="predicted"/>
<dbReference type="PROSITE" id="PS51450">
    <property type="entry name" value="LRR"/>
    <property type="match status" value="1"/>
</dbReference>
<dbReference type="STRING" id="30732.ENSOMEP00000011837"/>
<dbReference type="Proteomes" id="UP000261560">
    <property type="component" value="Unplaced"/>
</dbReference>
<dbReference type="Pfam" id="PF13516">
    <property type="entry name" value="LRR_6"/>
    <property type="match status" value="2"/>
</dbReference>
<dbReference type="Ensembl" id="ENSOMET00000032472.1">
    <property type="protein sequence ID" value="ENSOMEP00000011837.1"/>
    <property type="gene ID" value="ENSOMEG00000013163.1"/>
</dbReference>
<evidence type="ECO:0000313" key="4">
    <source>
        <dbReference type="Proteomes" id="UP000261560"/>
    </source>
</evidence>
<dbReference type="PANTHER" id="PTHR24106">
    <property type="entry name" value="NACHT, LRR AND CARD DOMAINS-CONTAINING"/>
    <property type="match status" value="1"/>
</dbReference>
<keyword evidence="2" id="KW-0677">Repeat</keyword>
<dbReference type="PaxDb" id="30732-ENSOMEP00000011837"/>
<dbReference type="SMART" id="SM00368">
    <property type="entry name" value="LRR_RI"/>
    <property type="match status" value="4"/>
</dbReference>
<dbReference type="SUPFAM" id="SSF52047">
    <property type="entry name" value="RNI-like"/>
    <property type="match status" value="1"/>
</dbReference>
<keyword evidence="4" id="KW-1185">Reference proteome</keyword>
<dbReference type="OMA" id="TSHCILE"/>
<protein>
    <recommendedName>
        <fullName evidence="5">NACHT LRR and PYD domain-containing protein</fullName>
    </recommendedName>
</protein>
<evidence type="ECO:0008006" key="5">
    <source>
        <dbReference type="Google" id="ProtNLM"/>
    </source>
</evidence>
<dbReference type="GeneTree" id="ENSGT01150000286915"/>
<accession>A0A3B3C449</accession>